<name>A0A550CD71_9AGAR</name>
<dbReference type="Proteomes" id="UP000320762">
    <property type="component" value="Unassembled WGS sequence"/>
</dbReference>
<dbReference type="EMBL" id="VDMD01000012">
    <property type="protein sequence ID" value="TRM62636.1"/>
    <property type="molecule type" value="Genomic_DNA"/>
</dbReference>
<dbReference type="STRING" id="97359.A0A550CD71"/>
<proteinExistence type="predicted"/>
<feature type="compositionally biased region" description="Polar residues" evidence="1">
    <location>
        <begin position="43"/>
        <end position="58"/>
    </location>
</feature>
<evidence type="ECO:0000313" key="2">
    <source>
        <dbReference type="EMBL" id="TRM62636.1"/>
    </source>
</evidence>
<feature type="compositionally biased region" description="Low complexity" evidence="1">
    <location>
        <begin position="23"/>
        <end position="42"/>
    </location>
</feature>
<protein>
    <submittedName>
        <fullName evidence="2">Uncharacterized protein</fullName>
    </submittedName>
</protein>
<dbReference type="OrthoDB" id="2959034at2759"/>
<organism evidence="2 3">
    <name type="scientific">Schizophyllum amplum</name>
    <dbReference type="NCBI Taxonomy" id="97359"/>
    <lineage>
        <taxon>Eukaryota</taxon>
        <taxon>Fungi</taxon>
        <taxon>Dikarya</taxon>
        <taxon>Basidiomycota</taxon>
        <taxon>Agaricomycotina</taxon>
        <taxon>Agaricomycetes</taxon>
        <taxon>Agaricomycetidae</taxon>
        <taxon>Agaricales</taxon>
        <taxon>Schizophyllaceae</taxon>
        <taxon>Schizophyllum</taxon>
    </lineage>
</organism>
<gene>
    <name evidence="2" type="ORF">BD626DRAFT_403717</name>
</gene>
<accession>A0A550CD71</accession>
<sequence>MIVSNNNDKSPSPEADDIPAEAPPSYDAVASSSSQSHVSPTSEKSSTPTAGPSDSKSTALHFPPNPHSLSSSSPSSSRSGYTSPWFGLIPSKTAREVRATIMALIQDIIVQQSSPEASRGIIESCAESCRTHGLPLHAILQERYMEGHTPLYWAIVKRAEAQDQADKDAAAAATDDPGDIPMVLLALAAPLSADTITDLRRACVVFSDNTLFQRLRLAPEFASVSGTDQILLGDAMIPDSVVVADVTGGEGAFIAHIRIPKFQRRMRISSSVVLEYIALGRIWRLAFLVTAQNVGRRHPSRPGSWCISLSLMDNSPPTYFNGRLIIPDARRAADVKPKADLSIPLKSEQELAPMQRHRKRQWNDELLVELEGGASSLQFTGSPYVHEDDTLFARLEGKLAKPDDTECIIC</sequence>
<feature type="compositionally biased region" description="Polar residues" evidence="1">
    <location>
        <begin position="1"/>
        <end position="10"/>
    </location>
</feature>
<keyword evidence="3" id="KW-1185">Reference proteome</keyword>
<evidence type="ECO:0000313" key="3">
    <source>
        <dbReference type="Proteomes" id="UP000320762"/>
    </source>
</evidence>
<feature type="region of interest" description="Disordered" evidence="1">
    <location>
        <begin position="1"/>
        <end position="81"/>
    </location>
</feature>
<evidence type="ECO:0000256" key="1">
    <source>
        <dbReference type="SAM" id="MobiDB-lite"/>
    </source>
</evidence>
<reference evidence="2 3" key="1">
    <citation type="journal article" date="2019" name="New Phytol.">
        <title>Comparative genomics reveals unique wood-decay strategies and fruiting body development in the Schizophyllaceae.</title>
        <authorList>
            <person name="Almasi E."/>
            <person name="Sahu N."/>
            <person name="Krizsan K."/>
            <person name="Balint B."/>
            <person name="Kovacs G.M."/>
            <person name="Kiss B."/>
            <person name="Cseklye J."/>
            <person name="Drula E."/>
            <person name="Henrissat B."/>
            <person name="Nagy I."/>
            <person name="Chovatia M."/>
            <person name="Adam C."/>
            <person name="LaButti K."/>
            <person name="Lipzen A."/>
            <person name="Riley R."/>
            <person name="Grigoriev I.V."/>
            <person name="Nagy L.G."/>
        </authorList>
    </citation>
    <scope>NUCLEOTIDE SEQUENCE [LARGE SCALE GENOMIC DNA]</scope>
    <source>
        <strain evidence="2 3">NL-1724</strain>
    </source>
</reference>
<dbReference type="AlphaFoldDB" id="A0A550CD71"/>
<comment type="caution">
    <text evidence="2">The sequence shown here is derived from an EMBL/GenBank/DDBJ whole genome shotgun (WGS) entry which is preliminary data.</text>
</comment>
<feature type="compositionally biased region" description="Low complexity" evidence="1">
    <location>
        <begin position="67"/>
        <end position="81"/>
    </location>
</feature>